<dbReference type="CDD" id="cd10147">
    <property type="entry name" value="Wzt_C-like"/>
    <property type="match status" value="1"/>
</dbReference>
<protein>
    <submittedName>
        <fullName evidence="6">Teichoic acid transport system ATP-binding protein</fullName>
    </submittedName>
</protein>
<dbReference type="InterPro" id="IPR027417">
    <property type="entry name" value="P-loop_NTPase"/>
</dbReference>
<dbReference type="Gene3D" id="3.40.50.300">
    <property type="entry name" value="P-loop containing nucleotide triphosphate hydrolases"/>
    <property type="match status" value="1"/>
</dbReference>
<accession>A0A1I5PW10</accession>
<dbReference type="GO" id="GO:0016020">
    <property type="term" value="C:membrane"/>
    <property type="evidence" value="ECO:0007669"/>
    <property type="project" value="InterPro"/>
</dbReference>
<evidence type="ECO:0000256" key="2">
    <source>
        <dbReference type="ARBA" id="ARBA00022448"/>
    </source>
</evidence>
<gene>
    <name evidence="6" type="ORF">SAMN04487928_101164</name>
</gene>
<evidence type="ECO:0000313" key="7">
    <source>
        <dbReference type="Proteomes" id="UP000182624"/>
    </source>
</evidence>
<dbReference type="SMART" id="SM00382">
    <property type="entry name" value="AAA"/>
    <property type="match status" value="1"/>
</dbReference>
<comment type="similarity">
    <text evidence="1">Belongs to the ABC transporter superfamily.</text>
</comment>
<organism evidence="6 7">
    <name type="scientific">Butyrivibrio proteoclasticus</name>
    <dbReference type="NCBI Taxonomy" id="43305"/>
    <lineage>
        <taxon>Bacteria</taxon>
        <taxon>Bacillati</taxon>
        <taxon>Bacillota</taxon>
        <taxon>Clostridia</taxon>
        <taxon>Lachnospirales</taxon>
        <taxon>Lachnospiraceae</taxon>
        <taxon>Butyrivibrio</taxon>
    </lineage>
</organism>
<dbReference type="OrthoDB" id="9778870at2"/>
<keyword evidence="3" id="KW-0547">Nucleotide-binding</keyword>
<evidence type="ECO:0000256" key="3">
    <source>
        <dbReference type="ARBA" id="ARBA00022741"/>
    </source>
</evidence>
<dbReference type="AlphaFoldDB" id="A0A1I5PW10"/>
<dbReference type="Pfam" id="PF00005">
    <property type="entry name" value="ABC_tran"/>
    <property type="match status" value="1"/>
</dbReference>
<dbReference type="Gene3D" id="2.70.50.60">
    <property type="entry name" value="abc- transporter (atp binding component) like domain"/>
    <property type="match status" value="1"/>
</dbReference>
<name>A0A1I5PW10_9FIRM</name>
<evidence type="ECO:0000256" key="4">
    <source>
        <dbReference type="ARBA" id="ARBA00022840"/>
    </source>
</evidence>
<dbReference type="GO" id="GO:0016887">
    <property type="term" value="F:ATP hydrolysis activity"/>
    <property type="evidence" value="ECO:0007669"/>
    <property type="project" value="InterPro"/>
</dbReference>
<feature type="domain" description="ABC transporter" evidence="5">
    <location>
        <begin position="6"/>
        <end position="249"/>
    </location>
</feature>
<dbReference type="InterPro" id="IPR050683">
    <property type="entry name" value="Bact_Polysacc_Export_ATP-bd"/>
</dbReference>
<dbReference type="InterPro" id="IPR015860">
    <property type="entry name" value="ABC_transpr_TagH-like"/>
</dbReference>
<dbReference type="Pfam" id="PF14524">
    <property type="entry name" value="Wzt_C"/>
    <property type="match status" value="1"/>
</dbReference>
<dbReference type="PROSITE" id="PS00211">
    <property type="entry name" value="ABC_TRANSPORTER_1"/>
    <property type="match status" value="1"/>
</dbReference>
<keyword evidence="7" id="KW-1185">Reference proteome</keyword>
<dbReference type="SUPFAM" id="SSF52540">
    <property type="entry name" value="P-loop containing nucleoside triphosphate hydrolases"/>
    <property type="match status" value="1"/>
</dbReference>
<evidence type="ECO:0000259" key="5">
    <source>
        <dbReference type="PROSITE" id="PS50893"/>
    </source>
</evidence>
<dbReference type="RefSeq" id="WP_074882943.1">
    <property type="nucleotide sequence ID" value="NZ_FOXO01000001.1"/>
</dbReference>
<evidence type="ECO:0000256" key="1">
    <source>
        <dbReference type="ARBA" id="ARBA00005417"/>
    </source>
</evidence>
<keyword evidence="2" id="KW-0813">Transport</keyword>
<dbReference type="EMBL" id="FOXO01000001">
    <property type="protein sequence ID" value="SFP38020.1"/>
    <property type="molecule type" value="Genomic_DNA"/>
</dbReference>
<evidence type="ECO:0000313" key="6">
    <source>
        <dbReference type="EMBL" id="SFP38020.1"/>
    </source>
</evidence>
<dbReference type="InterPro" id="IPR003593">
    <property type="entry name" value="AAA+_ATPase"/>
</dbReference>
<dbReference type="InterPro" id="IPR003439">
    <property type="entry name" value="ABC_transporter-like_ATP-bd"/>
</dbReference>
<dbReference type="InterPro" id="IPR029439">
    <property type="entry name" value="Wzt_C"/>
</dbReference>
<dbReference type="Proteomes" id="UP000182624">
    <property type="component" value="Unassembled WGS sequence"/>
</dbReference>
<keyword evidence="4 6" id="KW-0067">ATP-binding</keyword>
<dbReference type="PROSITE" id="PS50893">
    <property type="entry name" value="ABC_TRANSPORTER_2"/>
    <property type="match status" value="1"/>
</dbReference>
<reference evidence="7" key="1">
    <citation type="submission" date="2016-10" db="EMBL/GenBank/DDBJ databases">
        <authorList>
            <person name="Varghese N."/>
            <person name="Submissions S."/>
        </authorList>
    </citation>
    <scope>NUCLEOTIDE SEQUENCE [LARGE SCALE GENOMIC DNA]</scope>
    <source>
        <strain evidence="7">P18</strain>
    </source>
</reference>
<dbReference type="CDD" id="cd03220">
    <property type="entry name" value="ABC_KpsT_Wzt"/>
    <property type="match status" value="1"/>
</dbReference>
<dbReference type="GO" id="GO:0140359">
    <property type="term" value="F:ABC-type transporter activity"/>
    <property type="evidence" value="ECO:0007669"/>
    <property type="project" value="InterPro"/>
</dbReference>
<dbReference type="GO" id="GO:0005524">
    <property type="term" value="F:ATP binding"/>
    <property type="evidence" value="ECO:0007669"/>
    <property type="project" value="UniProtKB-KW"/>
</dbReference>
<dbReference type="InterPro" id="IPR017871">
    <property type="entry name" value="ABC_transporter-like_CS"/>
</dbReference>
<sequence>MENSVVKVEHVTKIYKMYDDPKDRFREALGIGGKGKVYAKNYYALNDVSFEVGKGEIVGVVGRNGSGKSTILKILTGVLNQTEGNVEVKGKVAALLELGAGFNMEYTGRKNIYLNATMMHISKAEIEKKIPDILQFADIGEFIDQPVKTYSSGMFVRLAFAVAINVDPDILIVDEALAVGDVRFQLKCMDKFTEFIEAGKTILFVTHDINAVKRFCNRAIWLNQGKLILDGNTDEVTDRYLDFLKSEMPIEQYLAQKDENTGLTEPEKEIDVSGIDIVKIQDLYMMDSMKREIKEIKHGQKVVLKVSYLVADESIENPLLGVAIRRIDNEYICGINTKLDNVKIPWKKGYNEIELVYDCFNLIGGEYYFDVGIFDQAGIVNLDYSAKIKTFFVKMDYVGEGIVVLNHSWKSGV</sequence>
<dbReference type="PANTHER" id="PTHR46743:SF2">
    <property type="entry name" value="TEICHOIC ACIDS EXPORT ATP-BINDING PROTEIN TAGH"/>
    <property type="match status" value="1"/>
</dbReference>
<proteinExistence type="inferred from homology"/>
<dbReference type="PANTHER" id="PTHR46743">
    <property type="entry name" value="TEICHOIC ACIDS EXPORT ATP-BINDING PROTEIN TAGH"/>
    <property type="match status" value="1"/>
</dbReference>